<dbReference type="PANTHER" id="PTHR30336">
    <property type="entry name" value="INNER MEMBRANE PROTEIN, PROBABLE PERMEASE"/>
    <property type="match status" value="1"/>
</dbReference>
<dbReference type="InterPro" id="IPR051599">
    <property type="entry name" value="Cell_Envelope_Assoc"/>
</dbReference>
<gene>
    <name evidence="2" type="ORF">CWC22_021685</name>
</gene>
<evidence type="ECO:0000313" key="2">
    <source>
        <dbReference type="EMBL" id="QPB85624.1"/>
    </source>
</evidence>
<evidence type="ECO:0000313" key="3">
    <source>
        <dbReference type="Proteomes" id="UP000305729"/>
    </source>
</evidence>
<dbReference type="Gene3D" id="3.40.50.620">
    <property type="entry name" value="HUPs"/>
    <property type="match status" value="1"/>
</dbReference>
<reference evidence="2 3" key="1">
    <citation type="submission" date="2019-10" db="EMBL/GenBank/DDBJ databases">
        <title>Pseudoalteromonas rubra S4059.</title>
        <authorList>
            <person name="Paulsen S."/>
            <person name="Wang X."/>
        </authorList>
    </citation>
    <scope>NUCLEOTIDE SEQUENCE [LARGE SCALE GENOMIC DNA]</scope>
    <source>
        <strain evidence="2 3">S4059</strain>
    </source>
</reference>
<name>A0A5S3UU58_9GAMM</name>
<feature type="domain" description="DUF218" evidence="1">
    <location>
        <begin position="7"/>
        <end position="126"/>
    </location>
</feature>
<accession>A0A5S3UU58</accession>
<dbReference type="InterPro" id="IPR014729">
    <property type="entry name" value="Rossmann-like_a/b/a_fold"/>
</dbReference>
<dbReference type="Proteomes" id="UP000305729">
    <property type="component" value="Chromosome 2"/>
</dbReference>
<dbReference type="PANTHER" id="PTHR30336:SF20">
    <property type="entry name" value="DUF218 DOMAIN-CONTAINING PROTEIN"/>
    <property type="match status" value="1"/>
</dbReference>
<dbReference type="InterPro" id="IPR003848">
    <property type="entry name" value="DUF218"/>
</dbReference>
<protein>
    <recommendedName>
        <fullName evidence="1">DUF218 domain-containing protein</fullName>
    </recommendedName>
</protein>
<dbReference type="CDD" id="cd06259">
    <property type="entry name" value="YdcF-like"/>
    <property type="match status" value="1"/>
</dbReference>
<organism evidence="2 3">
    <name type="scientific">Pseudoalteromonas rubra</name>
    <dbReference type="NCBI Taxonomy" id="43658"/>
    <lineage>
        <taxon>Bacteria</taxon>
        <taxon>Pseudomonadati</taxon>
        <taxon>Pseudomonadota</taxon>
        <taxon>Gammaproteobacteria</taxon>
        <taxon>Alteromonadales</taxon>
        <taxon>Pseudoalteromonadaceae</taxon>
        <taxon>Pseudoalteromonas</taxon>
    </lineage>
</organism>
<dbReference type="Pfam" id="PF02698">
    <property type="entry name" value="DUF218"/>
    <property type="match status" value="1"/>
</dbReference>
<dbReference type="AlphaFoldDB" id="A0A5S3UU58"/>
<evidence type="ECO:0000259" key="1">
    <source>
        <dbReference type="Pfam" id="PF02698"/>
    </source>
</evidence>
<dbReference type="RefSeq" id="WP_138539147.1">
    <property type="nucleotide sequence ID" value="NZ_CP045430.1"/>
</dbReference>
<proteinExistence type="predicted"/>
<dbReference type="EMBL" id="CP045430">
    <property type="protein sequence ID" value="QPB85624.1"/>
    <property type="molecule type" value="Genomic_DNA"/>
</dbReference>
<sequence length="165" mass="18572">MAFTNKDVLIVLGCTNDDSGVLSSLAKERADKAIEVLSKHQIRCVLTGGFGPHFNATTTPHYEYMRHYIEGQLTQPMHFIQGISSANTFEDAQKTSELLSSLDYNNAYVITSDFHAARVGMLFELFCKKRVRLITSITEKNARELIELMQHEIKAISYAAKLNNL</sequence>
<dbReference type="GO" id="GO:0005886">
    <property type="term" value="C:plasma membrane"/>
    <property type="evidence" value="ECO:0007669"/>
    <property type="project" value="TreeGrafter"/>
</dbReference>